<evidence type="ECO:0000256" key="6">
    <source>
        <dbReference type="RuleBase" id="RU003862"/>
    </source>
</evidence>
<accession>A0A938Y496</accession>
<comment type="cofactor">
    <cofactor evidence="1 6">
        <name>FAD</name>
        <dbReference type="ChEBI" id="CHEBI:57692"/>
    </cofactor>
</comment>
<reference evidence="7" key="1">
    <citation type="submission" date="2021-01" db="EMBL/GenBank/DDBJ databases">
        <title>Novel species in genus Nocardioides.</title>
        <authorList>
            <person name="Zhang G."/>
        </authorList>
    </citation>
    <scope>NUCLEOTIDE SEQUENCE</scope>
    <source>
        <strain evidence="7">Zg-536</strain>
    </source>
</reference>
<evidence type="ECO:0000313" key="8">
    <source>
        <dbReference type="Proteomes" id="UP000663791"/>
    </source>
</evidence>
<dbReference type="InterPro" id="IPR029041">
    <property type="entry name" value="FAD-linked_oxidoreductase-like"/>
</dbReference>
<dbReference type="AlphaFoldDB" id="A0A938Y496"/>
<proteinExistence type="inferred from homology"/>
<comment type="similarity">
    <text evidence="6">Belongs to the methylenetetrahydrofolate reductase family.</text>
</comment>
<dbReference type="Gene3D" id="3.20.20.220">
    <property type="match status" value="1"/>
</dbReference>
<dbReference type="SUPFAM" id="SSF51730">
    <property type="entry name" value="FAD-linked oxidoreductase"/>
    <property type="match status" value="1"/>
</dbReference>
<protein>
    <recommendedName>
        <fullName evidence="6">Methylenetetrahydrofolate reductase</fullName>
    </recommendedName>
</protein>
<dbReference type="EMBL" id="JAERTX010000003">
    <property type="protein sequence ID" value="MBM9458902.1"/>
    <property type="molecule type" value="Genomic_DNA"/>
</dbReference>
<comment type="caution">
    <text evidence="7">The sequence shown here is derived from an EMBL/GenBank/DDBJ whole genome shotgun (WGS) entry which is preliminary data.</text>
</comment>
<evidence type="ECO:0000256" key="3">
    <source>
        <dbReference type="ARBA" id="ARBA00022630"/>
    </source>
</evidence>
<evidence type="ECO:0000256" key="5">
    <source>
        <dbReference type="ARBA" id="ARBA00023002"/>
    </source>
</evidence>
<gene>
    <name evidence="7" type="ORF">JK386_03235</name>
</gene>
<dbReference type="Proteomes" id="UP000663791">
    <property type="component" value="Unassembled WGS sequence"/>
</dbReference>
<name>A0A938Y496_9ACTN</name>
<keyword evidence="4 6" id="KW-0274">FAD</keyword>
<dbReference type="GO" id="GO:0004489">
    <property type="term" value="F:methylenetetrahydrofolate reductase [NAD(P)H] activity"/>
    <property type="evidence" value="ECO:0007669"/>
    <property type="project" value="InterPro"/>
</dbReference>
<sequence>MSDVEPDCPKRMTFGPCGGVRDDASCELDERPCPFTAPDAAAVAWPDAPRASAPPASRLLEAAARGPVVLTDLTIPPYDAAGLAAVTRTLAGSCDAVLVGEHQNRPDFPPTLMSALVAEAGGVPWVTLACRDRNRLVLEQELAGLAVAGVDGVLCVTGDGRAQGVRPDVTQVFDLDGTQLAALAGARGHAVAVPEAPAAQPRHLRPDRLVEKQRAGAHLAVLNHVRSADEVATFVAAARSRGLRIPVVAGVAVYTDERSARVLQNFPGLHLDDDEVARVLAAPDVREAGIEAAVREARALLAIDGVAGVNLSGLASADGELVGAQVKAEIGTRIREGR</sequence>
<dbReference type="InterPro" id="IPR003171">
    <property type="entry name" value="Mehydrof_redctse-like"/>
</dbReference>
<evidence type="ECO:0000256" key="4">
    <source>
        <dbReference type="ARBA" id="ARBA00022827"/>
    </source>
</evidence>
<dbReference type="Pfam" id="PF02219">
    <property type="entry name" value="MTHFR"/>
    <property type="match status" value="1"/>
</dbReference>
<dbReference type="GO" id="GO:0006555">
    <property type="term" value="P:methionine metabolic process"/>
    <property type="evidence" value="ECO:0007669"/>
    <property type="project" value="InterPro"/>
</dbReference>
<organism evidence="7 8">
    <name type="scientific">Nocardioides faecalis</name>
    <dbReference type="NCBI Taxonomy" id="2803858"/>
    <lineage>
        <taxon>Bacteria</taxon>
        <taxon>Bacillati</taxon>
        <taxon>Actinomycetota</taxon>
        <taxon>Actinomycetes</taxon>
        <taxon>Propionibacteriales</taxon>
        <taxon>Nocardioidaceae</taxon>
        <taxon>Nocardioides</taxon>
    </lineage>
</organism>
<comment type="pathway">
    <text evidence="2 6">One-carbon metabolism; tetrahydrofolate interconversion.</text>
</comment>
<evidence type="ECO:0000313" key="7">
    <source>
        <dbReference type="EMBL" id="MBM9458902.1"/>
    </source>
</evidence>
<evidence type="ECO:0000256" key="1">
    <source>
        <dbReference type="ARBA" id="ARBA00001974"/>
    </source>
</evidence>
<evidence type="ECO:0000256" key="2">
    <source>
        <dbReference type="ARBA" id="ARBA00004777"/>
    </source>
</evidence>
<keyword evidence="5 6" id="KW-0560">Oxidoreductase</keyword>
<keyword evidence="8" id="KW-1185">Reference proteome</keyword>
<dbReference type="RefSeq" id="WP_205290212.1">
    <property type="nucleotide sequence ID" value="NZ_CP074406.1"/>
</dbReference>
<keyword evidence="3 6" id="KW-0285">Flavoprotein</keyword>